<comment type="similarity">
    <text evidence="2 14">Belongs to the complex I NDUFA13 subunit family.</text>
</comment>
<proteinExistence type="inferred from homology"/>
<keyword evidence="4 14" id="KW-0813">Transport</keyword>
<dbReference type="EMBL" id="LR899012">
    <property type="protein sequence ID" value="CAD7086973.1"/>
    <property type="molecule type" value="Genomic_DNA"/>
</dbReference>
<evidence type="ECO:0000256" key="9">
    <source>
        <dbReference type="ARBA" id="ARBA00022989"/>
    </source>
</evidence>
<dbReference type="PANTHER" id="PTHR12966:SF0">
    <property type="entry name" value="NADH DEHYDROGENASE [UBIQUINONE] 1 ALPHA SUBCOMPLEX SUBUNIT 13"/>
    <property type="match status" value="1"/>
</dbReference>
<evidence type="ECO:0000256" key="10">
    <source>
        <dbReference type="ARBA" id="ARBA00023128"/>
    </source>
</evidence>
<evidence type="ECO:0000256" key="8">
    <source>
        <dbReference type="ARBA" id="ARBA00022982"/>
    </source>
</evidence>
<keyword evidence="11 14" id="KW-0472">Membrane</keyword>
<keyword evidence="7 14" id="KW-0999">Mitochondrion inner membrane</keyword>
<keyword evidence="6 14" id="KW-0812">Transmembrane</keyword>
<evidence type="ECO:0000256" key="11">
    <source>
        <dbReference type="ARBA" id="ARBA00023136"/>
    </source>
</evidence>
<dbReference type="AlphaFoldDB" id="A0A7R8UU04"/>
<evidence type="ECO:0000256" key="14">
    <source>
        <dbReference type="RuleBase" id="RU368034"/>
    </source>
</evidence>
<feature type="transmembrane region" description="Helical" evidence="14">
    <location>
        <begin position="31"/>
        <end position="52"/>
    </location>
</feature>
<dbReference type="PANTHER" id="PTHR12966">
    <property type="entry name" value="NADH DEHYDROGENASE UBIQUINONE 1 ALPHA SUBCOMPLEX SUBUNIT 13"/>
    <property type="match status" value="1"/>
</dbReference>
<comment type="subcellular location">
    <subcellularLocation>
        <location evidence="1 14">Mitochondrion inner membrane</location>
        <topology evidence="1 14">Single-pass membrane protein</topology>
        <orientation evidence="1 14">Matrix side</orientation>
    </subcellularLocation>
</comment>
<protein>
    <recommendedName>
        <fullName evidence="3 14">NADH dehydrogenase [ubiquinone] 1 alpha subcomplex subunit 13</fullName>
    </recommendedName>
</protein>
<keyword evidence="9 14" id="KW-1133">Transmembrane helix</keyword>
<comment type="function">
    <text evidence="12">Accessory subunit of the mitochondrial membrane respiratory chain NADH dehydrogenase (Complex I), that is believed not to be involved in catalysis. Complex I functions in the transfer of electrons from NADH to the respiratory chain. The immediate electron acceptor for the enzyme is believed to be ubiquinone. Involved in the interferon/all-trans-retinoic acid (IFN/RA) induced cell death. This apoptotic activity is inhibited by interaction with viral IRF1. Prevents the transactivation of STAT3 target genes. May play a role in CARD15-mediated innate mucosal responses and serve to regulate intestinal epithelial cell responses to microbes.</text>
</comment>
<evidence type="ECO:0000313" key="16">
    <source>
        <dbReference type="Proteomes" id="UP000594454"/>
    </source>
</evidence>
<evidence type="ECO:0000256" key="5">
    <source>
        <dbReference type="ARBA" id="ARBA00022660"/>
    </source>
</evidence>
<keyword evidence="10 14" id="KW-0496">Mitochondrion</keyword>
<dbReference type="OMA" id="YGIREQH"/>
<dbReference type="Pfam" id="PF06212">
    <property type="entry name" value="GRIM-19"/>
    <property type="match status" value="1"/>
</dbReference>
<evidence type="ECO:0000256" key="4">
    <source>
        <dbReference type="ARBA" id="ARBA00022448"/>
    </source>
</evidence>
<dbReference type="FunCoup" id="A0A7R8UU04">
    <property type="interactions" value="857"/>
</dbReference>
<organism evidence="15 16">
    <name type="scientific">Hermetia illucens</name>
    <name type="common">Black soldier fly</name>
    <dbReference type="NCBI Taxonomy" id="343691"/>
    <lineage>
        <taxon>Eukaryota</taxon>
        <taxon>Metazoa</taxon>
        <taxon>Ecdysozoa</taxon>
        <taxon>Arthropoda</taxon>
        <taxon>Hexapoda</taxon>
        <taxon>Insecta</taxon>
        <taxon>Pterygota</taxon>
        <taxon>Neoptera</taxon>
        <taxon>Endopterygota</taxon>
        <taxon>Diptera</taxon>
        <taxon>Brachycera</taxon>
        <taxon>Stratiomyomorpha</taxon>
        <taxon>Stratiomyidae</taxon>
        <taxon>Hermetiinae</taxon>
        <taxon>Hermetia</taxon>
    </lineage>
</organism>
<gene>
    <name evidence="15" type="ORF">HERILL_LOCUS9709</name>
</gene>
<evidence type="ECO:0000256" key="12">
    <source>
        <dbReference type="ARBA" id="ARBA00045908"/>
    </source>
</evidence>
<dbReference type="InterPro" id="IPR009346">
    <property type="entry name" value="GRIM-19"/>
</dbReference>
<comment type="subunit">
    <text evidence="13">Complex I is composed of 45 different subunits. Interacts with CARD15, but not with CARD4. Interacts with STAT3, but not with STAT1, STAT2 and STAT5A. Interacts with OLFM4.</text>
</comment>
<evidence type="ECO:0000256" key="1">
    <source>
        <dbReference type="ARBA" id="ARBA00004298"/>
    </source>
</evidence>
<keyword evidence="8 14" id="KW-0249">Electron transport</keyword>
<name>A0A7R8UU04_HERIL</name>
<dbReference type="GO" id="GO:0005743">
    <property type="term" value="C:mitochondrial inner membrane"/>
    <property type="evidence" value="ECO:0007669"/>
    <property type="project" value="UniProtKB-SubCell"/>
</dbReference>
<accession>A0A7R8UU04</accession>
<evidence type="ECO:0000313" key="15">
    <source>
        <dbReference type="EMBL" id="CAD7086973.1"/>
    </source>
</evidence>
<sequence>MSSTSTFRQDMPPEGGYKKIPYARVPARQYFSGYQMIAGFAGITAFGFVMYYQSMKWVRRNEIEQRSARNAILPLLLAERDREYLKQLRRNRDEEEKLMANVKGWKVGTWYGEPIYKTIPEDTLLEPNFKEFYAHSDYKSLAKRANFTLWT</sequence>
<evidence type="ECO:0000256" key="13">
    <source>
        <dbReference type="ARBA" id="ARBA00046797"/>
    </source>
</evidence>
<keyword evidence="5 14" id="KW-0679">Respiratory chain</keyword>
<comment type="function">
    <text evidence="14">Complex I functions in the transfer of electrons from NADH to the respiratory chain. Accessory subunit of the mitochondrial membrane respiratory chain NADH dehydrogenase (Complex I), that is believed not to be involved in catalysis.</text>
</comment>
<dbReference type="InParanoid" id="A0A7R8UU04"/>
<evidence type="ECO:0000256" key="2">
    <source>
        <dbReference type="ARBA" id="ARBA00007312"/>
    </source>
</evidence>
<reference evidence="15 16" key="1">
    <citation type="submission" date="2020-11" db="EMBL/GenBank/DDBJ databases">
        <authorList>
            <person name="Wallbank WR R."/>
            <person name="Pardo Diaz C."/>
            <person name="Kozak K."/>
            <person name="Martin S."/>
            <person name="Jiggins C."/>
            <person name="Moest M."/>
            <person name="Warren A I."/>
            <person name="Generalovic N T."/>
            <person name="Byers J.R.P. K."/>
            <person name="Montejo-Kovacevich G."/>
            <person name="Yen C E."/>
        </authorList>
    </citation>
    <scope>NUCLEOTIDE SEQUENCE [LARGE SCALE GENOMIC DNA]</scope>
</reference>
<keyword evidence="16" id="KW-1185">Reference proteome</keyword>
<evidence type="ECO:0000256" key="3">
    <source>
        <dbReference type="ARBA" id="ARBA00018192"/>
    </source>
</evidence>
<dbReference type="GO" id="GO:0045271">
    <property type="term" value="C:respiratory chain complex I"/>
    <property type="evidence" value="ECO:0007669"/>
    <property type="project" value="UniProtKB-UniRule"/>
</dbReference>
<evidence type="ECO:0000256" key="7">
    <source>
        <dbReference type="ARBA" id="ARBA00022792"/>
    </source>
</evidence>
<evidence type="ECO:0000256" key="6">
    <source>
        <dbReference type="ARBA" id="ARBA00022692"/>
    </source>
</evidence>
<dbReference type="Proteomes" id="UP000594454">
    <property type="component" value="Chromosome 4"/>
</dbReference>
<dbReference type="OrthoDB" id="3308at2759"/>